<dbReference type="Proteomes" id="UP001400965">
    <property type="component" value="Unassembled WGS sequence"/>
</dbReference>
<proteinExistence type="predicted"/>
<protein>
    <submittedName>
        <fullName evidence="1">Uncharacterized protein</fullName>
    </submittedName>
</protein>
<keyword evidence="2" id="KW-1185">Reference proteome</keyword>
<gene>
    <name evidence="1" type="ORF">GCM10008917_25440</name>
</gene>
<accession>A0ABN1M9P7</accession>
<reference evidence="1 2" key="1">
    <citation type="journal article" date="2019" name="Int. J. Syst. Evol. Microbiol.">
        <title>The Global Catalogue of Microorganisms (GCM) 10K type strain sequencing project: providing services to taxonomists for standard genome sequencing and annotation.</title>
        <authorList>
            <consortium name="The Broad Institute Genomics Platform"/>
            <consortium name="The Broad Institute Genome Sequencing Center for Infectious Disease"/>
            <person name="Wu L."/>
            <person name="Ma J."/>
        </authorList>
    </citation>
    <scope>NUCLEOTIDE SEQUENCE [LARGE SCALE GENOMIC DNA]</scope>
    <source>
        <strain evidence="1 2">JCM 6486</strain>
    </source>
</reference>
<dbReference type="EMBL" id="BAAACP010000020">
    <property type="protein sequence ID" value="GAA0865947.1"/>
    <property type="molecule type" value="Genomic_DNA"/>
</dbReference>
<comment type="caution">
    <text evidence="1">The sequence shown here is derived from an EMBL/GenBank/DDBJ whole genome shotgun (WGS) entry which is preliminary data.</text>
</comment>
<sequence length="39" mass="4394">MNILGARENKCPICDGIVYKLKTKLGIFYQCSNCGCMHK</sequence>
<evidence type="ECO:0000313" key="2">
    <source>
        <dbReference type="Proteomes" id="UP001400965"/>
    </source>
</evidence>
<name>A0ABN1M9P7_9FIRM</name>
<organism evidence="1 2">
    <name type="scientific">Paraclostridium tenue</name>
    <dbReference type="NCBI Taxonomy" id="1737"/>
    <lineage>
        <taxon>Bacteria</taxon>
        <taxon>Bacillati</taxon>
        <taxon>Bacillota</taxon>
        <taxon>Clostridia</taxon>
        <taxon>Peptostreptococcales</taxon>
        <taxon>Peptostreptococcaceae</taxon>
        <taxon>Paraclostridium</taxon>
    </lineage>
</organism>
<evidence type="ECO:0000313" key="1">
    <source>
        <dbReference type="EMBL" id="GAA0865947.1"/>
    </source>
</evidence>